<reference evidence="3" key="1">
    <citation type="journal article" date="2019" name="Int. J. Syst. Evol. Microbiol.">
        <title>The Global Catalogue of Microorganisms (GCM) 10K type strain sequencing project: providing services to taxonomists for standard genome sequencing and annotation.</title>
        <authorList>
            <consortium name="The Broad Institute Genomics Platform"/>
            <consortium name="The Broad Institute Genome Sequencing Center for Infectious Disease"/>
            <person name="Wu L."/>
            <person name="Ma J."/>
        </authorList>
    </citation>
    <scope>NUCLEOTIDE SEQUENCE [LARGE SCALE GENOMIC DNA]</scope>
    <source>
        <strain evidence="3">CCUG 53270</strain>
    </source>
</reference>
<evidence type="ECO:0000313" key="3">
    <source>
        <dbReference type="Proteomes" id="UP001597180"/>
    </source>
</evidence>
<dbReference type="Gene3D" id="3.30.450.20">
    <property type="entry name" value="PAS domain"/>
    <property type="match status" value="1"/>
</dbReference>
<dbReference type="SUPFAM" id="SSF47413">
    <property type="entry name" value="lambda repressor-like DNA-binding domains"/>
    <property type="match status" value="1"/>
</dbReference>
<dbReference type="RefSeq" id="WP_256865528.1">
    <property type="nucleotide sequence ID" value="NZ_BAABJG010000012.1"/>
</dbReference>
<dbReference type="Gene3D" id="1.10.260.40">
    <property type="entry name" value="lambda repressor-like DNA-binding domains"/>
    <property type="match status" value="1"/>
</dbReference>
<dbReference type="Pfam" id="PF13443">
    <property type="entry name" value="HTH_26"/>
    <property type="match status" value="1"/>
</dbReference>
<dbReference type="NCBIfam" id="TIGR00229">
    <property type="entry name" value="sensory_box"/>
    <property type="match status" value="1"/>
</dbReference>
<keyword evidence="3" id="KW-1185">Reference proteome</keyword>
<evidence type="ECO:0000313" key="2">
    <source>
        <dbReference type="EMBL" id="MFD1218844.1"/>
    </source>
</evidence>
<dbReference type="SUPFAM" id="SSF55785">
    <property type="entry name" value="PYP-like sensor domain (PAS domain)"/>
    <property type="match status" value="1"/>
</dbReference>
<dbReference type="InterPro" id="IPR000014">
    <property type="entry name" value="PAS"/>
</dbReference>
<gene>
    <name evidence="2" type="ORF">ACFQ4B_01825</name>
</gene>
<dbReference type="InterPro" id="IPR035965">
    <property type="entry name" value="PAS-like_dom_sf"/>
</dbReference>
<dbReference type="Proteomes" id="UP001597180">
    <property type="component" value="Unassembled WGS sequence"/>
</dbReference>
<name>A0ABW3UEW6_9BACL</name>
<dbReference type="PROSITE" id="PS50943">
    <property type="entry name" value="HTH_CROC1"/>
    <property type="match status" value="1"/>
</dbReference>
<evidence type="ECO:0000259" key="1">
    <source>
        <dbReference type="PROSITE" id="PS50943"/>
    </source>
</evidence>
<accession>A0ABW3UEW6</accession>
<feature type="domain" description="HTH cro/C1-type" evidence="1">
    <location>
        <begin position="237"/>
        <end position="292"/>
    </location>
</feature>
<protein>
    <submittedName>
        <fullName evidence="2">Helix-turn-helix domain-containing protein</fullName>
    </submittedName>
</protein>
<dbReference type="EMBL" id="JBHTLU010000006">
    <property type="protein sequence ID" value="MFD1218844.1"/>
    <property type="molecule type" value="Genomic_DNA"/>
</dbReference>
<sequence>MFQYAPDAMVIIGLKDGKLSQFVTANDSFLILLGCDSICDLFQLHPGEMIAPENDSEMIKKVEKAHKQRTVLTETVLVRKNRTRIHAEIHMSLVPGRAETFLLCVVRDISERKWIEAHLRLPQIIGSGLLSEQLTVERLTQYVSGTELSIEHFEERSLVHFTASEDIMRIRKKLRECAKEGNVTEFIFSTLVKNVRRRRKAIICPFYRADGQFRHFAFVLLEVRDEAAPTVPPALKLQMLMIDRQMSLLELSRMTGISKTTLSKLRNGKINKPHAYTKSLVARALGVEESDIWDDALHTL</sequence>
<organism evidence="2 3">
    <name type="scientific">Paenibacillus vulneris</name>
    <dbReference type="NCBI Taxonomy" id="1133364"/>
    <lineage>
        <taxon>Bacteria</taxon>
        <taxon>Bacillati</taxon>
        <taxon>Bacillota</taxon>
        <taxon>Bacilli</taxon>
        <taxon>Bacillales</taxon>
        <taxon>Paenibacillaceae</taxon>
        <taxon>Paenibacillus</taxon>
    </lineage>
</organism>
<proteinExistence type="predicted"/>
<dbReference type="InterPro" id="IPR010982">
    <property type="entry name" value="Lambda_DNA-bd_dom_sf"/>
</dbReference>
<dbReference type="InterPro" id="IPR001387">
    <property type="entry name" value="Cro/C1-type_HTH"/>
</dbReference>
<dbReference type="SMART" id="SM00530">
    <property type="entry name" value="HTH_XRE"/>
    <property type="match status" value="1"/>
</dbReference>
<dbReference type="Pfam" id="PF13426">
    <property type="entry name" value="PAS_9"/>
    <property type="match status" value="1"/>
</dbReference>
<comment type="caution">
    <text evidence="2">The sequence shown here is derived from an EMBL/GenBank/DDBJ whole genome shotgun (WGS) entry which is preliminary data.</text>
</comment>
<dbReference type="CDD" id="cd00093">
    <property type="entry name" value="HTH_XRE"/>
    <property type="match status" value="1"/>
</dbReference>